<sequence length="83" mass="9306">MGMFDFLKRDRSTAETAKNRLQVLIAQSRQSANEPDYLPILRQELLAVIKKYVKGVDDGAVNVAMQKDGSLDVLDIRVDLPES</sequence>
<evidence type="ECO:0000313" key="6">
    <source>
        <dbReference type="Proteomes" id="UP001356170"/>
    </source>
</evidence>
<dbReference type="Pfam" id="PF03776">
    <property type="entry name" value="MinE"/>
    <property type="match status" value="1"/>
</dbReference>
<gene>
    <name evidence="4 5" type="primary">minE</name>
    <name evidence="5" type="ORF">V3390_10000</name>
</gene>
<comment type="similarity">
    <text evidence="1 4">Belongs to the MinE family.</text>
</comment>
<accession>A0ABU7V3T8</accession>
<keyword evidence="4 5" id="KW-0132">Cell division</keyword>
<dbReference type="Proteomes" id="UP001356170">
    <property type="component" value="Unassembled WGS sequence"/>
</dbReference>
<comment type="caution">
    <text evidence="5">The sequence shown here is derived from an EMBL/GenBank/DDBJ whole genome shotgun (WGS) entry which is preliminary data.</text>
</comment>
<evidence type="ECO:0000256" key="3">
    <source>
        <dbReference type="ARBA" id="ARBA00025265"/>
    </source>
</evidence>
<comment type="function">
    <text evidence="3 4">Prevents the cell division inhibition by proteins MinC and MinD at internal division sites while permitting inhibition at polar sites. This ensures cell division at the proper site by restricting the formation of a division septum at the midpoint of the long axis of the cell.</text>
</comment>
<dbReference type="EMBL" id="JAZHBO010000002">
    <property type="protein sequence ID" value="MEF2156544.1"/>
    <property type="molecule type" value="Genomic_DNA"/>
</dbReference>
<dbReference type="InterPro" id="IPR036707">
    <property type="entry name" value="MinE_sf"/>
</dbReference>
<keyword evidence="6" id="KW-1185">Reference proteome</keyword>
<dbReference type="SUPFAM" id="SSF55229">
    <property type="entry name" value="Cell division protein MinE topological specificity domain"/>
    <property type="match status" value="1"/>
</dbReference>
<dbReference type="HAMAP" id="MF_00262">
    <property type="entry name" value="MinE"/>
    <property type="match status" value="1"/>
</dbReference>
<dbReference type="GO" id="GO:0051301">
    <property type="term" value="P:cell division"/>
    <property type="evidence" value="ECO:0007669"/>
    <property type="project" value="UniProtKB-KW"/>
</dbReference>
<evidence type="ECO:0000256" key="4">
    <source>
        <dbReference type="HAMAP-Rule" id="MF_00262"/>
    </source>
</evidence>
<reference evidence="5 6" key="1">
    <citation type="submission" date="2024-01" db="EMBL/GenBank/DDBJ databases">
        <title>Novel species of the genus Luteimonas isolated from rivers.</title>
        <authorList>
            <person name="Lu H."/>
        </authorList>
    </citation>
    <scope>NUCLEOTIDE SEQUENCE [LARGE SCALE GENOMIC DNA]</scope>
    <source>
        <strain evidence="5 6">FXH3W</strain>
    </source>
</reference>
<protein>
    <recommendedName>
        <fullName evidence="2 4">Cell division topological specificity factor</fullName>
    </recommendedName>
</protein>
<dbReference type="Gene3D" id="3.30.1070.10">
    <property type="entry name" value="Cell division topological specificity factor MinE"/>
    <property type="match status" value="1"/>
</dbReference>
<organism evidence="5 6">
    <name type="scientific">Aquilutibacter rugosus</name>
    <dbReference type="NCBI Taxonomy" id="3115820"/>
    <lineage>
        <taxon>Bacteria</taxon>
        <taxon>Pseudomonadati</taxon>
        <taxon>Pseudomonadota</taxon>
        <taxon>Gammaproteobacteria</taxon>
        <taxon>Lysobacterales</taxon>
        <taxon>Lysobacteraceae</taxon>
        <taxon>Aquilutibacter</taxon>
    </lineage>
</organism>
<evidence type="ECO:0000256" key="2">
    <source>
        <dbReference type="ARBA" id="ARBA00020112"/>
    </source>
</evidence>
<dbReference type="NCBIfam" id="TIGR01215">
    <property type="entry name" value="minE"/>
    <property type="match status" value="1"/>
</dbReference>
<dbReference type="InterPro" id="IPR005527">
    <property type="entry name" value="MinE"/>
</dbReference>
<keyword evidence="4" id="KW-0131">Cell cycle</keyword>
<dbReference type="NCBIfam" id="NF001422">
    <property type="entry name" value="PRK00296.1"/>
    <property type="match status" value="1"/>
</dbReference>
<dbReference type="RefSeq" id="WP_331689844.1">
    <property type="nucleotide sequence ID" value="NZ_JAZHBN010000006.1"/>
</dbReference>
<name>A0ABU7V3T8_9GAMM</name>
<proteinExistence type="inferred from homology"/>
<evidence type="ECO:0000313" key="5">
    <source>
        <dbReference type="EMBL" id="MEF2156544.1"/>
    </source>
</evidence>
<evidence type="ECO:0000256" key="1">
    <source>
        <dbReference type="ARBA" id="ARBA00008168"/>
    </source>
</evidence>